<dbReference type="AlphaFoldDB" id="A0A418YCT4"/>
<feature type="domain" description="Mechanosensitive ion channel transmembrane helices 2/3" evidence="14">
    <location>
        <begin position="882"/>
        <end position="923"/>
    </location>
</feature>
<evidence type="ECO:0000256" key="7">
    <source>
        <dbReference type="SAM" id="Coils"/>
    </source>
</evidence>
<feature type="transmembrane region" description="Helical" evidence="8">
    <location>
        <begin position="561"/>
        <end position="582"/>
    </location>
</feature>
<evidence type="ECO:0000313" key="16">
    <source>
        <dbReference type="Proteomes" id="UP000283255"/>
    </source>
</evidence>
<dbReference type="InterPro" id="IPR006685">
    <property type="entry name" value="MscS_channel_2nd"/>
</dbReference>
<feature type="coiled-coil region" evidence="7">
    <location>
        <begin position="104"/>
        <end position="138"/>
    </location>
</feature>
<dbReference type="InterPro" id="IPR010920">
    <property type="entry name" value="LSM_dom_sf"/>
</dbReference>
<dbReference type="Pfam" id="PF12794">
    <property type="entry name" value="MscS_TM"/>
    <property type="match status" value="1"/>
</dbReference>
<feature type="transmembrane region" description="Helical" evidence="8">
    <location>
        <begin position="878"/>
        <end position="902"/>
    </location>
</feature>
<name>A0A418YCT4_9GAMM</name>
<feature type="transmembrane region" description="Helical" evidence="8">
    <location>
        <begin position="603"/>
        <end position="623"/>
    </location>
</feature>
<dbReference type="InterPro" id="IPR049142">
    <property type="entry name" value="MS_channel_1st"/>
</dbReference>
<feature type="transmembrane region" description="Helical" evidence="8">
    <location>
        <begin position="635"/>
        <end position="653"/>
    </location>
</feature>
<evidence type="ECO:0000313" key="15">
    <source>
        <dbReference type="EMBL" id="RJG42291.1"/>
    </source>
</evidence>
<evidence type="ECO:0000256" key="5">
    <source>
        <dbReference type="ARBA" id="ARBA00022989"/>
    </source>
</evidence>
<dbReference type="SUPFAM" id="SSF50182">
    <property type="entry name" value="Sm-like ribonucleoproteins"/>
    <property type="match status" value="1"/>
</dbReference>
<evidence type="ECO:0000256" key="6">
    <source>
        <dbReference type="ARBA" id="ARBA00023136"/>
    </source>
</evidence>
<gene>
    <name evidence="15" type="primary">mscM</name>
    <name evidence="15" type="ORF">D1Z90_13500</name>
</gene>
<dbReference type="Gene3D" id="3.30.70.100">
    <property type="match status" value="1"/>
</dbReference>
<feature type="transmembrane region" description="Helical" evidence="8">
    <location>
        <begin position="482"/>
        <end position="503"/>
    </location>
</feature>
<evidence type="ECO:0000256" key="1">
    <source>
        <dbReference type="ARBA" id="ARBA00004651"/>
    </source>
</evidence>
<keyword evidence="6 8" id="KW-0472">Membrane</keyword>
<dbReference type="GO" id="GO:0005886">
    <property type="term" value="C:plasma membrane"/>
    <property type="evidence" value="ECO:0007669"/>
    <property type="project" value="UniProtKB-SubCell"/>
</dbReference>
<feature type="domain" description="Mechanosensitive ion channel MscS C-terminal" evidence="13">
    <location>
        <begin position="1000"/>
        <end position="1081"/>
    </location>
</feature>
<dbReference type="SUPFAM" id="SSF82861">
    <property type="entry name" value="Mechanosensitive channel protein MscS (YggB), transmembrane region"/>
    <property type="match status" value="1"/>
</dbReference>
<dbReference type="EMBL" id="QZCH01000018">
    <property type="protein sequence ID" value="RJG42291.1"/>
    <property type="molecule type" value="Genomic_DNA"/>
</dbReference>
<evidence type="ECO:0000259" key="14">
    <source>
        <dbReference type="Pfam" id="PF21088"/>
    </source>
</evidence>
<keyword evidence="9" id="KW-0732">Signal</keyword>
<dbReference type="InterPro" id="IPR024393">
    <property type="entry name" value="MscS_porin"/>
</dbReference>
<dbReference type="PANTHER" id="PTHR30347:SF9">
    <property type="entry name" value="MINICONDUCTANCE MECHANOSENSITIVE CHANNEL MSCM"/>
    <property type="match status" value="1"/>
</dbReference>
<evidence type="ECO:0000256" key="9">
    <source>
        <dbReference type="SAM" id="SignalP"/>
    </source>
</evidence>
<dbReference type="InterPro" id="IPR023408">
    <property type="entry name" value="MscS_beta-dom_sf"/>
</dbReference>
<reference evidence="15 16" key="2">
    <citation type="submission" date="2019-01" db="EMBL/GenBank/DDBJ databases">
        <title>Motilimonas pumilus sp. nov., isolated from the gut of sea cucumber (Apostichopus japonicus).</title>
        <authorList>
            <person name="Wang F.-Q."/>
            <person name="Ren L.-H."/>
            <person name="Lin Y.-W."/>
            <person name="Sun G.-H."/>
            <person name="Du Z.-J."/>
            <person name="Zhao J.-X."/>
            <person name="Liu X.-J."/>
            <person name="Liu L.-J."/>
        </authorList>
    </citation>
    <scope>NUCLEOTIDE SEQUENCE [LARGE SCALE GENOMIC DNA]</scope>
    <source>
        <strain evidence="15 16">PLHSC7-2</strain>
    </source>
</reference>
<dbReference type="Gene3D" id="2.30.30.60">
    <property type="match status" value="1"/>
</dbReference>
<evidence type="ECO:0000256" key="4">
    <source>
        <dbReference type="ARBA" id="ARBA00022692"/>
    </source>
</evidence>
<keyword evidence="5 8" id="KW-1133">Transmembrane helix</keyword>
<dbReference type="PANTHER" id="PTHR30347">
    <property type="entry name" value="POTASSIUM CHANNEL RELATED"/>
    <property type="match status" value="1"/>
</dbReference>
<dbReference type="InterPro" id="IPR011014">
    <property type="entry name" value="MscS_channel_TM-2"/>
</dbReference>
<keyword evidence="3" id="KW-1003">Cell membrane</keyword>
<feature type="domain" description="Mechanosensitive ion channel MscS" evidence="10">
    <location>
        <begin position="925"/>
        <end position="990"/>
    </location>
</feature>
<dbReference type="InterPro" id="IPR025692">
    <property type="entry name" value="MscS_IM_dom1"/>
</dbReference>
<dbReference type="GO" id="GO:0008381">
    <property type="term" value="F:mechanosensitive monoatomic ion channel activity"/>
    <property type="evidence" value="ECO:0007669"/>
    <property type="project" value="UniProtKB-ARBA"/>
</dbReference>
<dbReference type="Pfam" id="PF21082">
    <property type="entry name" value="MS_channel_3rd"/>
    <property type="match status" value="1"/>
</dbReference>
<comment type="subcellular location">
    <subcellularLocation>
        <location evidence="1">Cell membrane</location>
        <topology evidence="1">Multi-pass membrane protein</topology>
    </subcellularLocation>
</comment>
<feature type="domain" description="Mechanosensitive ion channel MscS porin" evidence="12">
    <location>
        <begin position="30"/>
        <end position="263"/>
    </location>
</feature>
<evidence type="ECO:0000259" key="11">
    <source>
        <dbReference type="Pfam" id="PF12794"/>
    </source>
</evidence>
<dbReference type="SUPFAM" id="SSF82689">
    <property type="entry name" value="Mechanosensitive channel protein MscS (YggB), C-terminal domain"/>
    <property type="match status" value="1"/>
</dbReference>
<feature type="coiled-coil region" evidence="7">
    <location>
        <begin position="193"/>
        <end position="242"/>
    </location>
</feature>
<comment type="caution">
    <text evidence="15">The sequence shown here is derived from an EMBL/GenBank/DDBJ whole genome shotgun (WGS) entry which is preliminary data.</text>
</comment>
<evidence type="ECO:0000259" key="12">
    <source>
        <dbReference type="Pfam" id="PF12795"/>
    </source>
</evidence>
<protein>
    <submittedName>
        <fullName evidence="15">Miniconductance mechanosensitive channel MscM</fullName>
    </submittedName>
</protein>
<evidence type="ECO:0000259" key="13">
    <source>
        <dbReference type="Pfam" id="PF21082"/>
    </source>
</evidence>
<feature type="transmembrane region" description="Helical" evidence="8">
    <location>
        <begin position="674"/>
        <end position="699"/>
    </location>
</feature>
<proteinExistence type="inferred from homology"/>
<dbReference type="OrthoDB" id="9799209at2"/>
<feature type="transmembrane region" description="Helical" evidence="8">
    <location>
        <begin position="524"/>
        <end position="549"/>
    </location>
</feature>
<dbReference type="Pfam" id="PF12795">
    <property type="entry name" value="MscS_porin"/>
    <property type="match status" value="1"/>
</dbReference>
<feature type="transmembrane region" description="Helical" evidence="8">
    <location>
        <begin position="908"/>
        <end position="937"/>
    </location>
</feature>
<evidence type="ECO:0000259" key="10">
    <source>
        <dbReference type="Pfam" id="PF00924"/>
    </source>
</evidence>
<feature type="transmembrane region" description="Helical" evidence="8">
    <location>
        <begin position="705"/>
        <end position="726"/>
    </location>
</feature>
<evidence type="ECO:0000256" key="3">
    <source>
        <dbReference type="ARBA" id="ARBA00022475"/>
    </source>
</evidence>
<feature type="chain" id="PRO_5019276808" evidence="9">
    <location>
        <begin position="21"/>
        <end position="1092"/>
    </location>
</feature>
<evidence type="ECO:0000256" key="2">
    <source>
        <dbReference type="ARBA" id="ARBA00008017"/>
    </source>
</evidence>
<evidence type="ECO:0000256" key="8">
    <source>
        <dbReference type="SAM" id="Phobius"/>
    </source>
</evidence>
<sequence>MLLRVLVLFLGLIYSVLAVAAPDISRLQDKIEQLNKQPETEQVQALKETYEKTIDQLTKAQDYAQQAKQYQKAMDDFPYQSNALRERINTFQAPEYLDPSKWNKQQLESQLALRSAEQADLKRKQQKVSNTLNNIENQLSGFQPKVDVLRQQLSDAQHKLDLQKFSAQTDELSQAKLVKSQVLETSLSNQILMLELEQLSASSRNEISNLELTLTNLKLTALQQYIDRLQAVQSEIRKLATEKAIKKGQEIAEQLATNSPVLRDIISGNKAFSDSLHSLNQDLETALATQSNVANQMTEIDKAVSSMREQVEWLKVSSAFGESLRNRLKQLPNPPPLQAVEQNIVSARLAKYKYQQELDILADPSKYISQLEKSHKEKLNNDEHSAVYALVGARKQLLRQLLSLSENYIYEQAKLKVAYSQMTAKIAHIREMAEQYLFWIPNVNPVNFSFIKDTLLAIGWLVELENAQQVPLALKNATQDFWLLYLIGFMLLLYFWYFANHFFRPYLKETADQVGKVTRDKYIYTFNTLILSVLLALPLPLIMSLFSYLLSNSWQYPIGQALGEAMTVLAWVVLFFMVVKNMCRDNGLFIAHFKMQANRVNRIYGFFQQCFITAFPALGLYLFCLEFESSNLYSTIGRIAFIVLNLSLAWFYWRLYRDKLPITYRHQTGKNPHLLHHIMWPILAVAPVFYALMAVAGYFFTANSLMNQVQLSVLLGLAFLLLYYLVHRWMFIQKRRLAFDRAKTRRAEILAQREKEEENEVSSSESGLDAIEEPVIDLETISAQSLGLLRTVLSLSYMLLLIYLWAQIYSAFSFLEGVTIWNTTSSSNGIDTVDPISLQDIIFSIFSICITVVLVKNLAGALELLVLQHFDLAPGTGFAITTLTKYIVIFNGILISCAFLGIDWSKTQWLVAALTVGLGFGLQEIFANFVSGLIILFEKPIRIGDTVTIRELTGTIAKIKTRATTIIDWDRKEIIVPNKAFITEQFVNWSLSDPITRIITRVGVAYGSDTKQVTEQLYEAIKSCTLVLETPAAEVFFVGFGDSTLDFEIRVYVNELGQRMPTLHELHSAINSQFKQQGIVIDYPQLDLHIKK</sequence>
<keyword evidence="16" id="KW-1185">Reference proteome</keyword>
<dbReference type="InterPro" id="IPR052702">
    <property type="entry name" value="MscS-like_channel"/>
</dbReference>
<dbReference type="InterPro" id="IPR049278">
    <property type="entry name" value="MS_channel_C"/>
</dbReference>
<feature type="domain" description="Mechanosensitive ion channel inner membrane" evidence="11">
    <location>
        <begin position="485"/>
        <end position="821"/>
    </location>
</feature>
<feature type="signal peptide" evidence="9">
    <location>
        <begin position="1"/>
        <end position="20"/>
    </location>
</feature>
<dbReference type="RefSeq" id="WP_119911307.1">
    <property type="nucleotide sequence ID" value="NZ_QZCH01000018.1"/>
</dbReference>
<keyword evidence="4 8" id="KW-0812">Transmembrane</keyword>
<keyword evidence="7" id="KW-0175">Coiled coil</keyword>
<dbReference type="Gene3D" id="1.10.287.1260">
    <property type="match status" value="1"/>
</dbReference>
<organism evidence="15 16">
    <name type="scientific">Motilimonas pumila</name>
    <dbReference type="NCBI Taxonomy" id="2303987"/>
    <lineage>
        <taxon>Bacteria</taxon>
        <taxon>Pseudomonadati</taxon>
        <taxon>Pseudomonadota</taxon>
        <taxon>Gammaproteobacteria</taxon>
        <taxon>Alteromonadales</taxon>
        <taxon>Alteromonadales genera incertae sedis</taxon>
        <taxon>Motilimonas</taxon>
    </lineage>
</organism>
<dbReference type="NCBIfam" id="NF008180">
    <property type="entry name" value="PRK10929.1"/>
    <property type="match status" value="1"/>
</dbReference>
<dbReference type="Pfam" id="PF21088">
    <property type="entry name" value="MS_channel_1st"/>
    <property type="match status" value="1"/>
</dbReference>
<dbReference type="InterPro" id="IPR011066">
    <property type="entry name" value="MscS_channel_C_sf"/>
</dbReference>
<dbReference type="Pfam" id="PF00924">
    <property type="entry name" value="MS_channel_2nd"/>
    <property type="match status" value="1"/>
</dbReference>
<dbReference type="Proteomes" id="UP000283255">
    <property type="component" value="Unassembled WGS sequence"/>
</dbReference>
<comment type="similarity">
    <text evidence="2">Belongs to the MscS (TC 1.A.23) family.</text>
</comment>
<reference evidence="15 16" key="1">
    <citation type="submission" date="2018-09" db="EMBL/GenBank/DDBJ databases">
        <authorList>
            <person name="Wang F."/>
        </authorList>
    </citation>
    <scope>NUCLEOTIDE SEQUENCE [LARGE SCALE GENOMIC DNA]</scope>
    <source>
        <strain evidence="15 16">PLHSC7-2</strain>
    </source>
</reference>
<feature type="transmembrane region" description="Helical" evidence="8">
    <location>
        <begin position="797"/>
        <end position="821"/>
    </location>
</feature>
<accession>A0A418YCT4</accession>